<evidence type="ECO:0000256" key="8">
    <source>
        <dbReference type="ARBA" id="ARBA00022833"/>
    </source>
</evidence>
<keyword evidence="6" id="KW-0863">Zinc-finger</keyword>
<feature type="region of interest" description="Disordered" evidence="9">
    <location>
        <begin position="819"/>
        <end position="844"/>
    </location>
</feature>
<feature type="region of interest" description="Disordered" evidence="9">
    <location>
        <begin position="259"/>
        <end position="399"/>
    </location>
</feature>
<evidence type="ECO:0000256" key="9">
    <source>
        <dbReference type="SAM" id="MobiDB-lite"/>
    </source>
</evidence>
<name>A0AA39V6N8_9LECA</name>
<feature type="compositionally biased region" description="Basic residues" evidence="9">
    <location>
        <begin position="107"/>
        <end position="120"/>
    </location>
</feature>
<feature type="compositionally biased region" description="Polar residues" evidence="9">
    <location>
        <begin position="1"/>
        <end position="11"/>
    </location>
</feature>
<evidence type="ECO:0000313" key="11">
    <source>
        <dbReference type="EMBL" id="KAK0508455.1"/>
    </source>
</evidence>
<dbReference type="CDD" id="cd22584">
    <property type="entry name" value="Rcat_RBR_unk"/>
    <property type="match status" value="1"/>
</dbReference>
<comment type="caution">
    <text evidence="11">The sequence shown here is derived from an EMBL/GenBank/DDBJ whole genome shotgun (WGS) entry which is preliminary data.</text>
</comment>
<dbReference type="EMBL" id="JAFEKC020000020">
    <property type="protein sequence ID" value="KAK0508455.1"/>
    <property type="molecule type" value="Genomic_DNA"/>
</dbReference>
<feature type="region of interest" description="Disordered" evidence="9">
    <location>
        <begin position="795"/>
        <end position="814"/>
    </location>
</feature>
<proteinExistence type="predicted"/>
<feature type="compositionally biased region" description="Basic and acidic residues" evidence="9">
    <location>
        <begin position="42"/>
        <end position="55"/>
    </location>
</feature>
<keyword evidence="3" id="KW-0808">Transferase</keyword>
<feature type="compositionally biased region" description="Basic and acidic residues" evidence="9">
    <location>
        <begin position="306"/>
        <end position="315"/>
    </location>
</feature>
<evidence type="ECO:0000256" key="2">
    <source>
        <dbReference type="ARBA" id="ARBA00012251"/>
    </source>
</evidence>
<feature type="compositionally biased region" description="Basic and acidic residues" evidence="9">
    <location>
        <begin position="269"/>
        <end position="288"/>
    </location>
</feature>
<evidence type="ECO:0000313" key="12">
    <source>
        <dbReference type="Proteomes" id="UP001166286"/>
    </source>
</evidence>
<gene>
    <name evidence="11" type="ORF">JMJ35_008731</name>
</gene>
<dbReference type="EC" id="2.3.2.31" evidence="2"/>
<dbReference type="GO" id="GO:0016567">
    <property type="term" value="P:protein ubiquitination"/>
    <property type="evidence" value="ECO:0007669"/>
    <property type="project" value="InterPro"/>
</dbReference>
<evidence type="ECO:0000256" key="4">
    <source>
        <dbReference type="ARBA" id="ARBA00022723"/>
    </source>
</evidence>
<evidence type="ECO:0000256" key="1">
    <source>
        <dbReference type="ARBA" id="ARBA00001798"/>
    </source>
</evidence>
<evidence type="ECO:0000256" key="6">
    <source>
        <dbReference type="ARBA" id="ARBA00022771"/>
    </source>
</evidence>
<feature type="compositionally biased region" description="Basic and acidic residues" evidence="9">
    <location>
        <begin position="379"/>
        <end position="399"/>
    </location>
</feature>
<dbReference type="Proteomes" id="UP001166286">
    <property type="component" value="Unassembled WGS sequence"/>
</dbReference>
<feature type="region of interest" description="Disordered" evidence="9">
    <location>
        <begin position="1"/>
        <end position="238"/>
    </location>
</feature>
<feature type="compositionally biased region" description="Low complexity" evidence="9">
    <location>
        <begin position="719"/>
        <end position="733"/>
    </location>
</feature>
<dbReference type="PANTHER" id="PTHR11685">
    <property type="entry name" value="RBR FAMILY RING FINGER AND IBR DOMAIN-CONTAINING"/>
    <property type="match status" value="1"/>
</dbReference>
<dbReference type="GO" id="GO:0061630">
    <property type="term" value="F:ubiquitin protein ligase activity"/>
    <property type="evidence" value="ECO:0007669"/>
    <property type="project" value="UniProtKB-EC"/>
</dbReference>
<keyword evidence="7" id="KW-0833">Ubl conjugation pathway</keyword>
<feature type="compositionally biased region" description="Acidic residues" evidence="9">
    <location>
        <begin position="124"/>
        <end position="133"/>
    </location>
</feature>
<organism evidence="11 12">
    <name type="scientific">Cladonia borealis</name>
    <dbReference type="NCBI Taxonomy" id="184061"/>
    <lineage>
        <taxon>Eukaryota</taxon>
        <taxon>Fungi</taxon>
        <taxon>Dikarya</taxon>
        <taxon>Ascomycota</taxon>
        <taxon>Pezizomycotina</taxon>
        <taxon>Lecanoromycetes</taxon>
        <taxon>OSLEUM clade</taxon>
        <taxon>Lecanoromycetidae</taxon>
        <taxon>Lecanorales</taxon>
        <taxon>Lecanorineae</taxon>
        <taxon>Cladoniaceae</taxon>
        <taxon>Cladonia</taxon>
    </lineage>
</organism>
<feature type="compositionally biased region" description="Basic and acidic residues" evidence="9">
    <location>
        <begin position="146"/>
        <end position="157"/>
    </location>
</feature>
<keyword evidence="12" id="KW-1185">Reference proteome</keyword>
<accession>A0AA39V6N8</accession>
<dbReference type="CDD" id="cd20335">
    <property type="entry name" value="BRcat_RBR"/>
    <property type="match status" value="1"/>
</dbReference>
<feature type="compositionally biased region" description="Basic and acidic residues" evidence="9">
    <location>
        <begin position="193"/>
        <end position="221"/>
    </location>
</feature>
<keyword evidence="8" id="KW-0862">Zinc</keyword>
<evidence type="ECO:0000256" key="5">
    <source>
        <dbReference type="ARBA" id="ARBA00022737"/>
    </source>
</evidence>
<sequence length="844" mass="95602">MAATRLPSTSAGPWAGRSHRPRSYSSRSQDDSDSGTTASDSGDLRDQPDVHELRRVRAQVFSQSGRERKEETNRRMMAAHTVRGKHSDSRAYGAKAPSVTVREVREVRRKHSSGRRHRHHSVESSDEEDDEAEEIRYVRKSNKSGKKADRDPPDVIRRTTTTSDASRSRPRRDDDLLRNSSSHRAPVRKHSERRSVYRDEQDYNTIRRDKRSTAENGRAVEQRSSAPVKRTASTHNASSVSILRPLLFRSNTVIQNANRHSYAAPVTPRMDENRERRPSTSRPERAGDRSSGIFSSIFGLPTAPPRTEESMERRPSRTRAGKAGDRSSGIFTPLRGPAAVVPRIDRSMERRPPSAKPGKAGDRSSGVFGAFLGPPKPSKKPEPARKPEPVRKAEPPKRQMTERRVECVTCLSDDILVSRAVKLKCNHRMCFSCLRRIFNLSVTDPQHMPPTCCTADVIPLKHVDRLFDSKFKNLWNRKFQEYTTKNRIYCPARKCGEWIKPANIHTDSSGGTNHGRKYGKCQRCGTKVCCLCNNKWHTSRECPKDAETQEFIRIAKKEGWQRCYNCKATVELKEGCNHMTCRCRAEFCMICGLKWKTCDCPWFNYEAVEADRLNHMNIAVPVAQRVHNPNPARGYQEELDRRREQELGDEAIARRIQVLGLDGEPDNFFDAGEEGFGNAAPNFLNNDFLNRAVNILYGTYNPAQADAAERLVAEHNNHNHNNNNNNNNNQNQNRPPPPPAPPPRPQPPPQVQPQPHILRRPTTASRTYNARPTTRPSERVVPHREEHLNYAAEAERHRPLPTPMHPAAQPRTSQLAGITRAGTGSGRVDEWRRHVDVGGGNWGE</sequence>
<keyword evidence="5" id="KW-0677">Repeat</keyword>
<protein>
    <recommendedName>
        <fullName evidence="2">RBR-type E3 ubiquitin transferase</fullName>
        <ecNumber evidence="2">2.3.2.31</ecNumber>
    </recommendedName>
</protein>
<dbReference type="Gene3D" id="1.20.120.1750">
    <property type="match status" value="1"/>
</dbReference>
<dbReference type="Pfam" id="PF01485">
    <property type="entry name" value="IBR"/>
    <property type="match status" value="1"/>
</dbReference>
<feature type="compositionally biased region" description="Basic and acidic residues" evidence="9">
    <location>
        <begin position="65"/>
        <end position="74"/>
    </location>
</feature>
<dbReference type="PROSITE" id="PS51873">
    <property type="entry name" value="TRIAD"/>
    <property type="match status" value="1"/>
</dbReference>
<feature type="domain" description="RING-type" evidence="10">
    <location>
        <begin position="403"/>
        <end position="609"/>
    </location>
</feature>
<feature type="compositionally biased region" description="Polar residues" evidence="9">
    <location>
        <begin position="762"/>
        <end position="775"/>
    </location>
</feature>
<dbReference type="GO" id="GO:0008270">
    <property type="term" value="F:zinc ion binding"/>
    <property type="evidence" value="ECO:0007669"/>
    <property type="project" value="UniProtKB-KW"/>
</dbReference>
<dbReference type="InterPro" id="IPR017907">
    <property type="entry name" value="Znf_RING_CS"/>
</dbReference>
<comment type="catalytic activity">
    <reaction evidence="1">
        <text>[E2 ubiquitin-conjugating enzyme]-S-ubiquitinyl-L-cysteine + [acceptor protein]-L-lysine = [E2 ubiquitin-conjugating enzyme]-L-cysteine + [acceptor protein]-N(6)-ubiquitinyl-L-lysine.</text>
        <dbReference type="EC" id="2.3.2.31"/>
    </reaction>
</comment>
<feature type="compositionally biased region" description="Pro residues" evidence="9">
    <location>
        <begin position="734"/>
        <end position="752"/>
    </location>
</feature>
<dbReference type="InterPro" id="IPR002867">
    <property type="entry name" value="IBR_dom"/>
</dbReference>
<feature type="compositionally biased region" description="Basic and acidic residues" evidence="9">
    <location>
        <begin position="343"/>
        <end position="352"/>
    </location>
</feature>
<keyword evidence="4" id="KW-0479">Metal-binding</keyword>
<dbReference type="PROSITE" id="PS00518">
    <property type="entry name" value="ZF_RING_1"/>
    <property type="match status" value="1"/>
</dbReference>
<feature type="compositionally biased region" description="Basic and acidic residues" evidence="9">
    <location>
        <begin position="827"/>
        <end position="836"/>
    </location>
</feature>
<evidence type="ECO:0000256" key="3">
    <source>
        <dbReference type="ARBA" id="ARBA00022679"/>
    </source>
</evidence>
<evidence type="ECO:0000259" key="10">
    <source>
        <dbReference type="PROSITE" id="PS51873"/>
    </source>
</evidence>
<feature type="region of interest" description="Disordered" evidence="9">
    <location>
        <begin position="716"/>
        <end position="784"/>
    </location>
</feature>
<dbReference type="SUPFAM" id="SSF57850">
    <property type="entry name" value="RING/U-box"/>
    <property type="match status" value="2"/>
</dbReference>
<dbReference type="AlphaFoldDB" id="A0AA39V6N8"/>
<dbReference type="InterPro" id="IPR031127">
    <property type="entry name" value="E3_UB_ligase_RBR"/>
</dbReference>
<reference evidence="11" key="1">
    <citation type="submission" date="2023-03" db="EMBL/GenBank/DDBJ databases">
        <title>Complete genome of Cladonia borealis.</title>
        <authorList>
            <person name="Park H."/>
        </authorList>
    </citation>
    <scope>NUCLEOTIDE SEQUENCE</scope>
    <source>
        <strain evidence="11">ANT050790</strain>
    </source>
</reference>
<evidence type="ECO:0000256" key="7">
    <source>
        <dbReference type="ARBA" id="ARBA00022786"/>
    </source>
</evidence>
<dbReference type="InterPro" id="IPR044066">
    <property type="entry name" value="TRIAD_supradom"/>
</dbReference>